<dbReference type="EMBL" id="GBXM01102398">
    <property type="protein sequence ID" value="JAH06179.1"/>
    <property type="molecule type" value="Transcribed_RNA"/>
</dbReference>
<reference evidence="1" key="1">
    <citation type="submission" date="2014-11" db="EMBL/GenBank/DDBJ databases">
        <authorList>
            <person name="Amaro Gonzalez C."/>
        </authorList>
    </citation>
    <scope>NUCLEOTIDE SEQUENCE</scope>
</reference>
<accession>A0A0E9PNS9</accession>
<reference evidence="1" key="2">
    <citation type="journal article" date="2015" name="Fish Shellfish Immunol.">
        <title>Early steps in the European eel (Anguilla anguilla)-Vibrio vulnificus interaction in the gills: Role of the RtxA13 toxin.</title>
        <authorList>
            <person name="Callol A."/>
            <person name="Pajuelo D."/>
            <person name="Ebbesson L."/>
            <person name="Teles M."/>
            <person name="MacKenzie S."/>
            <person name="Amaro C."/>
        </authorList>
    </citation>
    <scope>NUCLEOTIDE SEQUENCE</scope>
</reference>
<name>A0A0E9PNS9_ANGAN</name>
<protein>
    <submittedName>
        <fullName evidence="1">Uncharacterized protein</fullName>
    </submittedName>
</protein>
<organism evidence="1">
    <name type="scientific">Anguilla anguilla</name>
    <name type="common">European freshwater eel</name>
    <name type="synonym">Muraena anguilla</name>
    <dbReference type="NCBI Taxonomy" id="7936"/>
    <lineage>
        <taxon>Eukaryota</taxon>
        <taxon>Metazoa</taxon>
        <taxon>Chordata</taxon>
        <taxon>Craniata</taxon>
        <taxon>Vertebrata</taxon>
        <taxon>Euteleostomi</taxon>
        <taxon>Actinopterygii</taxon>
        <taxon>Neopterygii</taxon>
        <taxon>Teleostei</taxon>
        <taxon>Anguilliformes</taxon>
        <taxon>Anguillidae</taxon>
        <taxon>Anguilla</taxon>
    </lineage>
</organism>
<proteinExistence type="predicted"/>
<sequence>MNASKSVTFLKDDSRELMNHTFKISSICICFLTNCRLF</sequence>
<evidence type="ECO:0000313" key="1">
    <source>
        <dbReference type="EMBL" id="JAH06179.1"/>
    </source>
</evidence>
<dbReference type="AlphaFoldDB" id="A0A0E9PNS9"/>